<dbReference type="AlphaFoldDB" id="A0AAF0PGL9"/>
<feature type="region of interest" description="Disordered" evidence="1">
    <location>
        <begin position="1"/>
        <end position="24"/>
    </location>
</feature>
<dbReference type="GeneID" id="39862012"/>
<feature type="region of interest" description="Disordered" evidence="1">
    <location>
        <begin position="125"/>
        <end position="208"/>
    </location>
</feature>
<dbReference type="EMBL" id="CP101873">
    <property type="protein sequence ID" value="WMT10004.1"/>
    <property type="molecule type" value="Genomic_DNA"/>
</dbReference>
<name>A0AAF0PGL9_9EURY</name>
<protein>
    <submittedName>
        <fullName evidence="2">Uncharacterized protein</fullName>
    </submittedName>
</protein>
<dbReference type="GeneID" id="84214341"/>
<dbReference type="Proteomes" id="UP001224926">
    <property type="component" value="Chromosome"/>
</dbReference>
<accession>A0AAF0PGL9</accession>
<feature type="region of interest" description="Disordered" evidence="1">
    <location>
        <begin position="64"/>
        <end position="91"/>
    </location>
</feature>
<evidence type="ECO:0000313" key="2">
    <source>
        <dbReference type="EMBL" id="WMT10004.1"/>
    </source>
</evidence>
<evidence type="ECO:0000313" key="3">
    <source>
        <dbReference type="Proteomes" id="UP001224926"/>
    </source>
</evidence>
<organism evidence="2 3">
    <name type="scientific">Natrinema thermotolerans</name>
    <dbReference type="NCBI Taxonomy" id="121872"/>
    <lineage>
        <taxon>Archaea</taxon>
        <taxon>Methanobacteriati</taxon>
        <taxon>Methanobacteriota</taxon>
        <taxon>Stenosarchaea group</taxon>
        <taxon>Halobacteria</taxon>
        <taxon>Halobacteriales</taxon>
        <taxon>Natrialbaceae</taxon>
        <taxon>Natrinema</taxon>
    </lineage>
</organism>
<keyword evidence="3" id="KW-1185">Reference proteome</keyword>
<evidence type="ECO:0000256" key="1">
    <source>
        <dbReference type="SAM" id="MobiDB-lite"/>
    </source>
</evidence>
<proteinExistence type="predicted"/>
<feature type="compositionally biased region" description="Low complexity" evidence="1">
    <location>
        <begin position="131"/>
        <end position="155"/>
    </location>
</feature>
<dbReference type="RefSeq" id="WP_049965252.1">
    <property type="nucleotide sequence ID" value="NZ_CP101873.1"/>
</dbReference>
<reference evidence="2 3" key="1">
    <citation type="submission" date="2022-07" db="EMBL/GenBank/DDBJ databases">
        <title>Two temperate virus in Haloterrigena jeotgali A29.</title>
        <authorList>
            <person name="Deng X."/>
        </authorList>
    </citation>
    <scope>NUCLEOTIDE SEQUENCE [LARGE SCALE GENOMIC DNA]</scope>
    <source>
        <strain evidence="2 3">A29</strain>
    </source>
</reference>
<sequence>MGRVMSPDSTPTEVFPDVEPDPDAVLAEFGVDSPADLEGDGAHDPIPDDAAVDDTTAAELFADLQTVTPADADSAADPDPPDRSDAADGVAGPAAALAFEFVGDPDVVVRDDGDVIDATATELSAVTATGSSEDASADTDNSSDAASSGGATASSRRAETTETGDAGGDDGDSNSALTVRAGTDLELVGPEPTPTRVGNDAFGDTGAR</sequence>
<gene>
    <name evidence="2" type="ORF">NP511_10330</name>
</gene>